<evidence type="ECO:0000256" key="1">
    <source>
        <dbReference type="SAM" id="MobiDB-lite"/>
    </source>
</evidence>
<dbReference type="PATRIC" id="fig|1265738.3.peg.6588"/>
<name>M5RR84_9BACT</name>
<dbReference type="GO" id="GO:0016887">
    <property type="term" value="F:ATP hydrolysis activity"/>
    <property type="evidence" value="ECO:0007669"/>
    <property type="project" value="InterPro"/>
</dbReference>
<comment type="caution">
    <text evidence="3">The sequence shown here is derived from an EMBL/GenBank/DDBJ whole genome shotgun (WGS) entry which is preliminary data.</text>
</comment>
<protein>
    <submittedName>
        <fullName evidence="3">General secretion pathway protein</fullName>
    </submittedName>
</protein>
<dbReference type="SUPFAM" id="SSF52540">
    <property type="entry name" value="P-loop containing nucleoside triphosphate hydrolases"/>
    <property type="match status" value="1"/>
</dbReference>
<evidence type="ECO:0000313" key="4">
    <source>
        <dbReference type="Proteomes" id="UP000011991"/>
    </source>
</evidence>
<keyword evidence="4" id="KW-1185">Reference proteome</keyword>
<dbReference type="AlphaFoldDB" id="M5RR84"/>
<dbReference type="PANTHER" id="PTHR35894:SF1">
    <property type="entry name" value="PHOSPHORIBULOKINASE _ URIDINE KINASE FAMILY"/>
    <property type="match status" value="1"/>
</dbReference>
<feature type="region of interest" description="Disordered" evidence="1">
    <location>
        <begin position="490"/>
        <end position="510"/>
    </location>
</feature>
<gene>
    <name evidence="3" type="ORF">RMSM_06598</name>
</gene>
<evidence type="ECO:0000259" key="2">
    <source>
        <dbReference type="SMART" id="SM00382"/>
    </source>
</evidence>
<dbReference type="InterPro" id="IPR052026">
    <property type="entry name" value="ExeA_AAA_ATPase_DNA-bind"/>
</dbReference>
<dbReference type="InterPro" id="IPR003593">
    <property type="entry name" value="AAA+_ATPase"/>
</dbReference>
<proteinExistence type="predicted"/>
<dbReference type="InterPro" id="IPR027417">
    <property type="entry name" value="P-loop_NTPase"/>
</dbReference>
<dbReference type="Proteomes" id="UP000011991">
    <property type="component" value="Unassembled WGS sequence"/>
</dbReference>
<reference evidence="3 4" key="1">
    <citation type="journal article" date="2013" name="Mar. Genomics">
        <title>Expression of sulfatases in Rhodopirellula baltica and the diversity of sulfatases in the genus Rhodopirellula.</title>
        <authorList>
            <person name="Wegner C.E."/>
            <person name="Richter-Heitmann T."/>
            <person name="Klindworth A."/>
            <person name="Klockow C."/>
            <person name="Richter M."/>
            <person name="Achstetter T."/>
            <person name="Glockner F.O."/>
            <person name="Harder J."/>
        </authorList>
    </citation>
    <scope>NUCLEOTIDE SEQUENCE [LARGE SCALE GENOMIC DNA]</scope>
    <source>
        <strain evidence="3 4">SM1</strain>
    </source>
</reference>
<sequence>MDAREGVSLVVGPPGTGKSLLCSLLVDRYRQTHDVVILGETPIDTRSAYLRHLLHHLGADYRGIADADLQLALVDRVCDNDPPNDGLLIIVDEAQALSAEVLEAIRMSTNIQSGGQPRVFAVVVGGVRLDDTLAAPSMEPFSQRIAARCYLHPMNADETRHYISETIQCCGADPASTITDEALAAVHHACCGVPRLVNQIMTEAIDIAEAADESLITENTIDRAWAQLQQLPSPMIESPAVKQEGAPVEFGELDELDSNPLANIAARGDVDEADASIAEECETDSDVSCEDTDEVSTDSDASGDLQDLVASTMRENMLSAELFADGVGENKVKGETQYHSLVSFPVSKVNSLAERRVTVKDPSVIFGEFDDEEEVSLKGTANTVAPIADQPPATQPVASQPVASQSIEVECEQDETIEIDAAATHSGDAYCSDNRCDDLESMLHQEIIGIADMASSANYLALHEASDPQWTESQHDEVADLELIADEVEESPATLQLNRDDDAGSDDSCEPENYIRTDLSEGSLRLTVRDDSDLLVIEEDVDLSRSPKSTYLDRNESEVSVDFHSMLQRMRTGSDA</sequence>
<dbReference type="PANTHER" id="PTHR35894">
    <property type="entry name" value="GENERAL SECRETION PATHWAY PROTEIN A-RELATED"/>
    <property type="match status" value="1"/>
</dbReference>
<feature type="domain" description="AAA+ ATPase" evidence="2">
    <location>
        <begin position="4"/>
        <end position="152"/>
    </location>
</feature>
<dbReference type="Gene3D" id="3.40.50.300">
    <property type="entry name" value="P-loop containing nucleotide triphosphate hydrolases"/>
    <property type="match status" value="1"/>
</dbReference>
<dbReference type="InterPro" id="IPR049945">
    <property type="entry name" value="AAA_22"/>
</dbReference>
<dbReference type="Pfam" id="PF13401">
    <property type="entry name" value="AAA_22"/>
    <property type="match status" value="1"/>
</dbReference>
<evidence type="ECO:0000313" key="3">
    <source>
        <dbReference type="EMBL" id="EMI16479.1"/>
    </source>
</evidence>
<dbReference type="SMART" id="SM00382">
    <property type="entry name" value="AAA"/>
    <property type="match status" value="1"/>
</dbReference>
<organism evidence="3 4">
    <name type="scientific">Rhodopirellula maiorica SM1</name>
    <dbReference type="NCBI Taxonomy" id="1265738"/>
    <lineage>
        <taxon>Bacteria</taxon>
        <taxon>Pseudomonadati</taxon>
        <taxon>Planctomycetota</taxon>
        <taxon>Planctomycetia</taxon>
        <taxon>Pirellulales</taxon>
        <taxon>Pirellulaceae</taxon>
        <taxon>Novipirellula</taxon>
    </lineage>
</organism>
<dbReference type="EMBL" id="ANOG01000953">
    <property type="protein sequence ID" value="EMI16479.1"/>
    <property type="molecule type" value="Genomic_DNA"/>
</dbReference>
<accession>M5RR84</accession>